<evidence type="ECO:0000313" key="3">
    <source>
        <dbReference type="Proteomes" id="UP000192790"/>
    </source>
</evidence>
<accession>A0A1W1Z357</accession>
<keyword evidence="1" id="KW-0812">Transmembrane</keyword>
<protein>
    <submittedName>
        <fullName evidence="2">Uncharacterized protein</fullName>
    </submittedName>
</protein>
<name>A0A1W1Z357_9FIRM</name>
<organism evidence="2 3">
    <name type="scientific">Papillibacter cinnamivorans DSM 12816</name>
    <dbReference type="NCBI Taxonomy" id="1122930"/>
    <lineage>
        <taxon>Bacteria</taxon>
        <taxon>Bacillati</taxon>
        <taxon>Bacillota</taxon>
        <taxon>Clostridia</taxon>
        <taxon>Eubacteriales</taxon>
        <taxon>Oscillospiraceae</taxon>
        <taxon>Papillibacter</taxon>
    </lineage>
</organism>
<gene>
    <name evidence="2" type="ORF">SAMN02745168_0907</name>
</gene>
<proteinExistence type="predicted"/>
<dbReference type="STRING" id="1122930.SAMN02745168_0907"/>
<sequence>MRKYLNKKGSALVLVMSSLIILMAVGSVVVMLSAANISMSRKYSDWSEEYYWLDYAAQSQLSDLDKNVLISADTVARYYLQNSYFKYSSVSEFPSTVGMPATMQATFLGADALQGLINNEYNAIYDAYASIPVPNEDEEKTYNENMKAFINDLFEVVYYTYLNGNLSSLPSYSDTEHDIHAATSLQNSGWFPNPGSTAYASFGDFYDDISGTPKLAIKALENSGDNRKQVDVMITVVPPNFSAVQETRYYAVKANPLYANALSVRGSITFMGNSTILGDVVSCNQDSSGNSLGLGEGNSVGIKTTNNVSKTVNIYGNVYSAGDLHIWTSGSSLNVLPYSSKDPLFAAKLKLKTDYLYSSGNSYFFDFSAPGSDAQLYTEEYTATHGNPYIPYIYRDSAGGNVYCNNLAIEETVEGSAATPILGAALSVSGDLWTQDDIQNDGRSSSISVGGNYIGMRSDANEENKDPNGSSAVINNGYMYGSTIAIGGSYVIPGTAWYEFTGDYYQTAESATARAGEYFGIYEKQPVDIGDSSKIFGDYQDGTDQYSMYEHQSGHTLSSDILADRVSRFRAAMAALAGLGSGISVNGSAASYTLGIVNDDGTVVYDQYSNNLIPYKAVSGDGGILDDVFTSKTEDFGTNGFAFSDLIDASTGMDDSVHGFYYYSGNATVDVTSITAGIIYCGGNLNLTGNGTFTGTVICAGNLTVRNNTKVTYDESVIRAVLGFTDSYTLEKSESGSYLGSSVARRFFSPGSFVANTTLGIEQTTMISTSAGERDSDSIQRYIVNSWKESKAS</sequence>
<dbReference type="Pfam" id="PF10833">
    <property type="entry name" value="DUF2572"/>
    <property type="match status" value="1"/>
</dbReference>
<dbReference type="Proteomes" id="UP000192790">
    <property type="component" value="Unassembled WGS sequence"/>
</dbReference>
<dbReference type="RefSeq" id="WP_084233503.1">
    <property type="nucleotide sequence ID" value="NZ_FWXW01000001.1"/>
</dbReference>
<dbReference type="OrthoDB" id="1792112at2"/>
<dbReference type="AlphaFoldDB" id="A0A1W1Z357"/>
<keyword evidence="3" id="KW-1185">Reference proteome</keyword>
<evidence type="ECO:0000256" key="1">
    <source>
        <dbReference type="SAM" id="Phobius"/>
    </source>
</evidence>
<reference evidence="2 3" key="1">
    <citation type="submission" date="2017-04" db="EMBL/GenBank/DDBJ databases">
        <authorList>
            <person name="Afonso C.L."/>
            <person name="Miller P.J."/>
            <person name="Scott M.A."/>
            <person name="Spackman E."/>
            <person name="Goraichik I."/>
            <person name="Dimitrov K.M."/>
            <person name="Suarez D.L."/>
            <person name="Swayne D.E."/>
        </authorList>
    </citation>
    <scope>NUCLEOTIDE SEQUENCE [LARGE SCALE GENOMIC DNA]</scope>
    <source>
        <strain evidence="2 3">DSM 12816</strain>
    </source>
</reference>
<keyword evidence="1" id="KW-1133">Transmembrane helix</keyword>
<dbReference type="EMBL" id="FWXW01000001">
    <property type="protein sequence ID" value="SMC42814.1"/>
    <property type="molecule type" value="Genomic_DNA"/>
</dbReference>
<dbReference type="InterPro" id="IPR022543">
    <property type="entry name" value="DUF2572"/>
</dbReference>
<feature type="transmembrane region" description="Helical" evidence="1">
    <location>
        <begin position="12"/>
        <end position="35"/>
    </location>
</feature>
<evidence type="ECO:0000313" key="2">
    <source>
        <dbReference type="EMBL" id="SMC42814.1"/>
    </source>
</evidence>
<keyword evidence="1" id="KW-0472">Membrane</keyword>